<accession>A0A0R3WNQ4</accession>
<evidence type="ECO:0000313" key="3">
    <source>
        <dbReference type="Proteomes" id="UP000274429"/>
    </source>
</evidence>
<dbReference type="WBParaSite" id="TTAC_0000239201-mRNA-1">
    <property type="protein sequence ID" value="TTAC_0000239201-mRNA-1"/>
    <property type="gene ID" value="TTAC_0000239201"/>
</dbReference>
<gene>
    <name evidence="2" type="ORF">TTAC_LOCUS2379</name>
</gene>
<feature type="transmembrane region" description="Helical" evidence="1">
    <location>
        <begin position="224"/>
        <end position="244"/>
    </location>
</feature>
<proteinExistence type="predicted"/>
<sequence length="246" mass="27201">MHRNQEFDVLNSLTFSSTAEDDIGGLDAALQRFAEQKAKASMRRRGPIQGIPDDDSEPVQFELAEDIVASAENFFYDIDTPSVLPSSAPSRTNAEEFVLRSARKHSMEIEAPDSRLRRWRHRRRAVSLTEDTGEPRSLRVSVYLSPVDILTYLQRPFRRSVHNTSGSVDPSASTAVSLPDVRVEDGSLHFRCWAPSSLVGILALIVVGVFGLRKKDVGSGMILASYASTSVCLDFYGSLLILLVKS</sequence>
<dbReference type="STRING" id="6205.A0A0R3WNQ4"/>
<dbReference type="EMBL" id="UYWX01001014">
    <property type="protein sequence ID" value="VDM19849.1"/>
    <property type="molecule type" value="Genomic_DNA"/>
</dbReference>
<keyword evidence="1" id="KW-0472">Membrane</keyword>
<name>A0A0R3WNQ4_HYDTA</name>
<dbReference type="Proteomes" id="UP000274429">
    <property type="component" value="Unassembled WGS sequence"/>
</dbReference>
<protein>
    <submittedName>
        <fullName evidence="4">Transmembrane protein</fullName>
    </submittedName>
</protein>
<keyword evidence="1" id="KW-0812">Transmembrane</keyword>
<keyword evidence="3" id="KW-1185">Reference proteome</keyword>
<dbReference type="OrthoDB" id="10636475at2759"/>
<keyword evidence="1" id="KW-1133">Transmembrane helix</keyword>
<evidence type="ECO:0000313" key="2">
    <source>
        <dbReference type="EMBL" id="VDM19849.1"/>
    </source>
</evidence>
<reference evidence="4" key="1">
    <citation type="submission" date="2017-02" db="UniProtKB">
        <authorList>
            <consortium name="WormBaseParasite"/>
        </authorList>
    </citation>
    <scope>IDENTIFICATION</scope>
</reference>
<evidence type="ECO:0000313" key="4">
    <source>
        <dbReference type="WBParaSite" id="TTAC_0000239201-mRNA-1"/>
    </source>
</evidence>
<reference evidence="2 3" key="2">
    <citation type="submission" date="2018-11" db="EMBL/GenBank/DDBJ databases">
        <authorList>
            <consortium name="Pathogen Informatics"/>
        </authorList>
    </citation>
    <scope>NUCLEOTIDE SEQUENCE [LARGE SCALE GENOMIC DNA]</scope>
</reference>
<organism evidence="4">
    <name type="scientific">Hydatigena taeniaeformis</name>
    <name type="common">Feline tapeworm</name>
    <name type="synonym">Taenia taeniaeformis</name>
    <dbReference type="NCBI Taxonomy" id="6205"/>
    <lineage>
        <taxon>Eukaryota</taxon>
        <taxon>Metazoa</taxon>
        <taxon>Spiralia</taxon>
        <taxon>Lophotrochozoa</taxon>
        <taxon>Platyhelminthes</taxon>
        <taxon>Cestoda</taxon>
        <taxon>Eucestoda</taxon>
        <taxon>Cyclophyllidea</taxon>
        <taxon>Taeniidae</taxon>
        <taxon>Hydatigera</taxon>
    </lineage>
</organism>
<dbReference type="AlphaFoldDB" id="A0A0R3WNQ4"/>
<feature type="transmembrane region" description="Helical" evidence="1">
    <location>
        <begin position="193"/>
        <end position="212"/>
    </location>
</feature>
<evidence type="ECO:0000256" key="1">
    <source>
        <dbReference type="SAM" id="Phobius"/>
    </source>
</evidence>